<keyword evidence="1" id="KW-0805">Transcription regulation</keyword>
<dbReference type="InterPro" id="IPR018060">
    <property type="entry name" value="HTH_AraC"/>
</dbReference>
<evidence type="ECO:0000256" key="3">
    <source>
        <dbReference type="ARBA" id="ARBA00023163"/>
    </source>
</evidence>
<dbReference type="Pfam" id="PF12625">
    <property type="entry name" value="Arabinose_bd"/>
    <property type="match status" value="1"/>
</dbReference>
<evidence type="ECO:0000256" key="4">
    <source>
        <dbReference type="SAM" id="MobiDB-lite"/>
    </source>
</evidence>
<comment type="caution">
    <text evidence="6">The sequence shown here is derived from an EMBL/GenBank/DDBJ whole genome shotgun (WGS) entry which is preliminary data.</text>
</comment>
<sequence>MKRANRFAMHPGWRLLILDMGMDPVDVLSHAELPADLFAAKDAWLSPAEYFRLWHGLEASSNGRNIAVLLGKSISVDTFDPPIYASFCSANFNVALQRLAEYKRLIGPLVMDMSIGPKETAVTLTCYGYDRPLPRCFAITEAVFLTQLARMATRSAIRPLSCELVTLPGHQAECEAFLGCSIRQTSTNTIRFSAEDAGRPFLTENLGMRKFFEPDLLARLATLDGEASIVERVRAVLQDMLPSGASSLDEVARRLAMSSRSLQRRLTQSNLNYRDVLSDLRRELASHYLRHSDLSPAEISYLLGFDDPNSFLRSFKEWTGQTPGNFRSESRERKDNEAQNIQAHRFRS</sequence>
<dbReference type="SMART" id="SM00342">
    <property type="entry name" value="HTH_ARAC"/>
    <property type="match status" value="1"/>
</dbReference>
<dbReference type="PANTHER" id="PTHR47894:SF1">
    <property type="entry name" value="HTH-TYPE TRANSCRIPTIONAL REGULATOR VQSM"/>
    <property type="match status" value="1"/>
</dbReference>
<feature type="domain" description="HTH araC/xylS-type" evidence="5">
    <location>
        <begin position="231"/>
        <end position="329"/>
    </location>
</feature>
<dbReference type="Pfam" id="PF12833">
    <property type="entry name" value="HTH_18"/>
    <property type="match status" value="1"/>
</dbReference>
<dbReference type="GO" id="GO:0000976">
    <property type="term" value="F:transcription cis-regulatory region binding"/>
    <property type="evidence" value="ECO:0007669"/>
    <property type="project" value="TreeGrafter"/>
</dbReference>
<organism evidence="6 7">
    <name type="scientific">Rhizobium leguminosarum</name>
    <dbReference type="NCBI Taxonomy" id="384"/>
    <lineage>
        <taxon>Bacteria</taxon>
        <taxon>Pseudomonadati</taxon>
        <taxon>Pseudomonadota</taxon>
        <taxon>Alphaproteobacteria</taxon>
        <taxon>Hyphomicrobiales</taxon>
        <taxon>Rhizobiaceae</taxon>
        <taxon>Rhizobium/Agrobacterium group</taxon>
        <taxon>Rhizobium</taxon>
    </lineage>
</organism>
<keyword evidence="2" id="KW-0238">DNA-binding</keyword>
<feature type="region of interest" description="Disordered" evidence="4">
    <location>
        <begin position="323"/>
        <end position="348"/>
    </location>
</feature>
<evidence type="ECO:0000259" key="5">
    <source>
        <dbReference type="PROSITE" id="PS01124"/>
    </source>
</evidence>
<evidence type="ECO:0000313" key="6">
    <source>
        <dbReference type="EMBL" id="NEK17133.1"/>
    </source>
</evidence>
<keyword evidence="3" id="KW-0804">Transcription</keyword>
<name>A0A7K3VIY8_RHILE</name>
<feature type="compositionally biased region" description="Basic and acidic residues" evidence="4">
    <location>
        <begin position="328"/>
        <end position="337"/>
    </location>
</feature>
<dbReference type="GO" id="GO:0003700">
    <property type="term" value="F:DNA-binding transcription factor activity"/>
    <property type="evidence" value="ECO:0007669"/>
    <property type="project" value="InterPro"/>
</dbReference>
<dbReference type="PROSITE" id="PS01124">
    <property type="entry name" value="HTH_ARAC_FAMILY_2"/>
    <property type="match status" value="1"/>
</dbReference>
<dbReference type="AlphaFoldDB" id="A0A7K3VIY8"/>
<proteinExistence type="predicted"/>
<dbReference type="PANTHER" id="PTHR47894">
    <property type="entry name" value="HTH-TYPE TRANSCRIPTIONAL REGULATOR GADX"/>
    <property type="match status" value="1"/>
</dbReference>
<evidence type="ECO:0000256" key="2">
    <source>
        <dbReference type="ARBA" id="ARBA00023125"/>
    </source>
</evidence>
<protein>
    <submittedName>
        <fullName evidence="6">Helix-turn-helix domain-containing protein</fullName>
    </submittedName>
</protein>
<dbReference type="InterPro" id="IPR009057">
    <property type="entry name" value="Homeodomain-like_sf"/>
</dbReference>
<dbReference type="EMBL" id="WUFV01000012">
    <property type="protein sequence ID" value="NEK17133.1"/>
    <property type="molecule type" value="Genomic_DNA"/>
</dbReference>
<dbReference type="Gene3D" id="1.10.10.60">
    <property type="entry name" value="Homeodomain-like"/>
    <property type="match status" value="1"/>
</dbReference>
<gene>
    <name evidence="6" type="ORF">GR257_20015</name>
</gene>
<dbReference type="SUPFAM" id="SSF46689">
    <property type="entry name" value="Homeodomain-like"/>
    <property type="match status" value="1"/>
</dbReference>
<reference evidence="6 7" key="1">
    <citation type="submission" date="2019-12" db="EMBL/GenBank/DDBJ databases">
        <title>Rhizobium genotypes associated with high levels of biological nitrogen fixation by grain legumes in a temperate-maritime cropping system.</title>
        <authorList>
            <person name="Maluk M."/>
            <person name="Francesc Ferrando Molina F."/>
            <person name="Lopez Del Egido L."/>
            <person name="Lafos M."/>
            <person name="Langarica-Fuentes A."/>
            <person name="Gebre Yohannes G."/>
            <person name="Young M.W."/>
            <person name="Martin P."/>
            <person name="Gantlett R."/>
            <person name="Kenicer G."/>
            <person name="Hawes C."/>
            <person name="Begg G.S."/>
            <person name="Quilliam R.S."/>
            <person name="Squire G.R."/>
            <person name="Poole P.S."/>
            <person name="Young P.W."/>
            <person name="Iannetta P.M."/>
            <person name="James E.K."/>
        </authorList>
    </citation>
    <scope>NUCLEOTIDE SEQUENCE [LARGE SCALE GENOMIC DNA]</scope>
    <source>
        <strain evidence="6 7">JHI54</strain>
    </source>
</reference>
<evidence type="ECO:0000313" key="7">
    <source>
        <dbReference type="Proteomes" id="UP000471705"/>
    </source>
</evidence>
<evidence type="ECO:0000256" key="1">
    <source>
        <dbReference type="ARBA" id="ARBA00023015"/>
    </source>
</evidence>
<dbReference type="GO" id="GO:0005829">
    <property type="term" value="C:cytosol"/>
    <property type="evidence" value="ECO:0007669"/>
    <property type="project" value="TreeGrafter"/>
</dbReference>
<dbReference type="InterPro" id="IPR032687">
    <property type="entry name" value="AraC-type_N"/>
</dbReference>
<dbReference type="Proteomes" id="UP000471705">
    <property type="component" value="Unassembled WGS sequence"/>
</dbReference>
<accession>A0A7K3VIY8</accession>